<dbReference type="InterPro" id="IPR016169">
    <property type="entry name" value="FAD-bd_PCMH_sub2"/>
</dbReference>
<dbReference type="GO" id="GO:0050660">
    <property type="term" value="F:flavin adenine dinucleotide binding"/>
    <property type="evidence" value="ECO:0007669"/>
    <property type="project" value="InterPro"/>
</dbReference>
<reference evidence="1" key="1">
    <citation type="submission" date="2023-06" db="EMBL/GenBank/DDBJ databases">
        <title>Genome-scale phylogeny and comparative genomics of the fungal order Sordariales.</title>
        <authorList>
            <consortium name="Lawrence Berkeley National Laboratory"/>
            <person name="Hensen N."/>
            <person name="Bonometti L."/>
            <person name="Westerberg I."/>
            <person name="Brannstrom I.O."/>
            <person name="Guillou S."/>
            <person name="Cros-Aarteil S."/>
            <person name="Calhoun S."/>
            <person name="Haridas S."/>
            <person name="Kuo A."/>
            <person name="Mondo S."/>
            <person name="Pangilinan J."/>
            <person name="Riley R."/>
            <person name="Labutti K."/>
            <person name="Andreopoulos B."/>
            <person name="Lipzen A."/>
            <person name="Chen C."/>
            <person name="Yanf M."/>
            <person name="Daum C."/>
            <person name="Ng V."/>
            <person name="Clum A."/>
            <person name="Steindorff A."/>
            <person name="Ohm R."/>
            <person name="Martin F."/>
            <person name="Silar P."/>
            <person name="Natvig D."/>
            <person name="Lalanne C."/>
            <person name="Gautier V."/>
            <person name="Ament-Velasquez S.L."/>
            <person name="Kruys A."/>
            <person name="Hutchinson M.I."/>
            <person name="Powell A.J."/>
            <person name="Barry K."/>
            <person name="Miller A.N."/>
            <person name="Grigoriev I.V."/>
            <person name="Debuchy R."/>
            <person name="Gladieux P."/>
            <person name="Thoren M.H."/>
            <person name="Johannesson H."/>
        </authorList>
    </citation>
    <scope>NUCLEOTIDE SEQUENCE</scope>
    <source>
        <strain evidence="1">CBS 606.72</strain>
    </source>
</reference>
<name>A0AA39WP13_9PEZI</name>
<dbReference type="Proteomes" id="UP001175000">
    <property type="component" value="Unassembled WGS sequence"/>
</dbReference>
<sequence>MDIDKYGEVDDGGLSDSEGILIRNTMVYDYSKTCRPKQQQAVLPLCAFEPANANEVAVLISLFKQTQWQFAVKSSGHGMAASHTHIVPSIFAS</sequence>
<evidence type="ECO:0000313" key="1">
    <source>
        <dbReference type="EMBL" id="KAK0618929.1"/>
    </source>
</evidence>
<dbReference type="Gene3D" id="3.30.465.10">
    <property type="match status" value="1"/>
</dbReference>
<gene>
    <name evidence="1" type="ORF">B0T14DRAFT_565833</name>
</gene>
<comment type="caution">
    <text evidence="1">The sequence shown here is derived from an EMBL/GenBank/DDBJ whole genome shotgun (WGS) entry which is preliminary data.</text>
</comment>
<protein>
    <recommendedName>
        <fullName evidence="3">FAD linked oxidase N-terminal domain-containing protein</fullName>
    </recommendedName>
</protein>
<dbReference type="AlphaFoldDB" id="A0AA39WP13"/>
<dbReference type="InterPro" id="IPR036318">
    <property type="entry name" value="FAD-bd_PCMH-like_sf"/>
</dbReference>
<dbReference type="EMBL" id="JAULSU010000004">
    <property type="protein sequence ID" value="KAK0618929.1"/>
    <property type="molecule type" value="Genomic_DNA"/>
</dbReference>
<evidence type="ECO:0000313" key="2">
    <source>
        <dbReference type="Proteomes" id="UP001175000"/>
    </source>
</evidence>
<proteinExistence type="predicted"/>
<accession>A0AA39WP13</accession>
<organism evidence="1 2">
    <name type="scientific">Immersiella caudata</name>
    <dbReference type="NCBI Taxonomy" id="314043"/>
    <lineage>
        <taxon>Eukaryota</taxon>
        <taxon>Fungi</taxon>
        <taxon>Dikarya</taxon>
        <taxon>Ascomycota</taxon>
        <taxon>Pezizomycotina</taxon>
        <taxon>Sordariomycetes</taxon>
        <taxon>Sordariomycetidae</taxon>
        <taxon>Sordariales</taxon>
        <taxon>Lasiosphaeriaceae</taxon>
        <taxon>Immersiella</taxon>
    </lineage>
</organism>
<evidence type="ECO:0008006" key="3">
    <source>
        <dbReference type="Google" id="ProtNLM"/>
    </source>
</evidence>
<keyword evidence="2" id="KW-1185">Reference proteome</keyword>
<dbReference type="SUPFAM" id="SSF56176">
    <property type="entry name" value="FAD-binding/transporter-associated domain-like"/>
    <property type="match status" value="1"/>
</dbReference>